<name>A0A0D7B5G9_9AGAR</name>
<evidence type="ECO:0000313" key="3">
    <source>
        <dbReference type="Proteomes" id="UP000054007"/>
    </source>
</evidence>
<reference evidence="2 3" key="1">
    <citation type="journal article" date="2015" name="Fungal Genet. Biol.">
        <title>Evolution of novel wood decay mechanisms in Agaricales revealed by the genome sequences of Fistulina hepatica and Cylindrobasidium torrendii.</title>
        <authorList>
            <person name="Floudas D."/>
            <person name="Held B.W."/>
            <person name="Riley R."/>
            <person name="Nagy L.G."/>
            <person name="Koehler G."/>
            <person name="Ransdell A.S."/>
            <person name="Younus H."/>
            <person name="Chow J."/>
            <person name="Chiniquy J."/>
            <person name="Lipzen A."/>
            <person name="Tritt A."/>
            <person name="Sun H."/>
            <person name="Haridas S."/>
            <person name="LaButti K."/>
            <person name="Ohm R.A."/>
            <person name="Kues U."/>
            <person name="Blanchette R.A."/>
            <person name="Grigoriev I.V."/>
            <person name="Minto R.E."/>
            <person name="Hibbett D.S."/>
        </authorList>
    </citation>
    <scope>NUCLEOTIDE SEQUENCE [LARGE SCALE GENOMIC DNA]</scope>
    <source>
        <strain evidence="2 3">FP15055 ss-10</strain>
    </source>
</reference>
<proteinExistence type="predicted"/>
<keyword evidence="3" id="KW-1185">Reference proteome</keyword>
<dbReference type="GO" id="GO:0016787">
    <property type="term" value="F:hydrolase activity"/>
    <property type="evidence" value="ECO:0007669"/>
    <property type="project" value="UniProtKB-KW"/>
</dbReference>
<dbReference type="Gene3D" id="3.20.20.140">
    <property type="entry name" value="Metal-dependent hydrolases"/>
    <property type="match status" value="1"/>
</dbReference>
<dbReference type="OrthoDB" id="3364440at2759"/>
<dbReference type="InterPro" id="IPR006680">
    <property type="entry name" value="Amidohydro-rel"/>
</dbReference>
<feature type="domain" description="Amidohydrolase-related" evidence="1">
    <location>
        <begin position="228"/>
        <end position="367"/>
    </location>
</feature>
<evidence type="ECO:0000259" key="1">
    <source>
        <dbReference type="Pfam" id="PF04909"/>
    </source>
</evidence>
<dbReference type="Pfam" id="PF04909">
    <property type="entry name" value="Amidohydro_2"/>
    <property type="match status" value="1"/>
</dbReference>
<dbReference type="AlphaFoldDB" id="A0A0D7B5G9"/>
<gene>
    <name evidence="2" type="ORF">CYLTODRAFT_492093</name>
</gene>
<dbReference type="InterPro" id="IPR032466">
    <property type="entry name" value="Metal_Hydrolase"/>
</dbReference>
<sequence length="395" mass="44373">MADNHLDLYEAAFNYPAIDNHTHALLREEFRHEADFESVFEAEGEAAKDTPFSVSGMRATHQLGKVLSLSNPTWEDVKKARSEMPYDELCNKFMLPNKIASVLIDDGPPAFKAMAEDYTWHTRFGCSAFRIVRLESEAEILLTEIFEKGETFGLSAFNETFTNRIEAYAILPEVVGFKSVVCYRTGLDISTSATDEDILATIPSFLSIFKKDGKLRIACKAFNDHIVRITLAIAAKHNKPVQFHTGLGDKSITLTVSSPAHMQPIIEAYPDTKFILLHSSYPYTRDAGYLTLVYKNVFLDFGEIFPMVSGHGQRSVIRQMFEVAPTNKILWSTDAHWFPETYYLGSIQSRQALHVVLGEMVSAGEITLPQAVQIIKDVLFNNSNRIYNLGLEAPP</sequence>
<accession>A0A0D7B5G9</accession>
<dbReference type="SUPFAM" id="SSF51556">
    <property type="entry name" value="Metallo-dependent hydrolases"/>
    <property type="match status" value="1"/>
</dbReference>
<dbReference type="STRING" id="1314674.A0A0D7B5G9"/>
<dbReference type="PANTHER" id="PTHR43383:SF2">
    <property type="entry name" value="AMIDOHYDROLASE 2 FAMILY PROTEIN"/>
    <property type="match status" value="1"/>
</dbReference>
<organism evidence="2 3">
    <name type="scientific">Cylindrobasidium torrendii FP15055 ss-10</name>
    <dbReference type="NCBI Taxonomy" id="1314674"/>
    <lineage>
        <taxon>Eukaryota</taxon>
        <taxon>Fungi</taxon>
        <taxon>Dikarya</taxon>
        <taxon>Basidiomycota</taxon>
        <taxon>Agaricomycotina</taxon>
        <taxon>Agaricomycetes</taxon>
        <taxon>Agaricomycetidae</taxon>
        <taxon>Agaricales</taxon>
        <taxon>Marasmiineae</taxon>
        <taxon>Physalacriaceae</taxon>
        <taxon>Cylindrobasidium</taxon>
    </lineage>
</organism>
<protein>
    <submittedName>
        <fullName evidence="2">Amidohydrolase 2</fullName>
    </submittedName>
</protein>
<dbReference type="Proteomes" id="UP000054007">
    <property type="component" value="Unassembled WGS sequence"/>
</dbReference>
<evidence type="ECO:0000313" key="2">
    <source>
        <dbReference type="EMBL" id="KIY65737.1"/>
    </source>
</evidence>
<keyword evidence="2" id="KW-0378">Hydrolase</keyword>
<dbReference type="PANTHER" id="PTHR43383">
    <property type="entry name" value="NODULIN 6"/>
    <property type="match status" value="1"/>
</dbReference>
<dbReference type="EMBL" id="KN880579">
    <property type="protein sequence ID" value="KIY65737.1"/>
    <property type="molecule type" value="Genomic_DNA"/>
</dbReference>